<sequence>MEEAYVQRITNEHYYMDVFIDLYNKRLRIEDYHGDVYKIIDKAIEMSNQHKAEKLIFIGRKEHFSLLIEHAFQCEAMVDHFYRGSDAYYFTKYFTINRKKSDHWLMEDGIITNVSKLERSKMIQPIPSGYVLSKIVESDAEQLAKLYKEVFRIYPTPLHDPEYIKKTIEQGTIYFGFFFEGQIVSAASAEINTQYDNAELTDCATLSTHRKFGLMKFLLEKLEAELRNQGVFCAYSIARAQSFGMNAVLYQLGYSYRGRLINNCFIFDNLENMNMWVKDLSR</sequence>
<dbReference type="Pfam" id="PF00583">
    <property type="entry name" value="Acetyltransf_1"/>
    <property type="match status" value="1"/>
</dbReference>
<comment type="caution">
    <text evidence="2">The sequence shown here is derived from an EMBL/GenBank/DDBJ whole genome shotgun (WGS) entry which is preliminary data.</text>
</comment>
<protein>
    <submittedName>
        <fullName evidence="2">Putative beta-lysine N-acetyltransferase</fullName>
    </submittedName>
</protein>
<dbReference type="OrthoDB" id="9790652at2"/>
<dbReference type="EMBL" id="VYKL01000026">
    <property type="protein sequence ID" value="KAA9021708.1"/>
    <property type="molecule type" value="Genomic_DNA"/>
</dbReference>
<dbReference type="NCBIfam" id="TIGR03827">
    <property type="entry name" value="GNAT_ablB"/>
    <property type="match status" value="1"/>
</dbReference>
<dbReference type="Proteomes" id="UP000326671">
    <property type="component" value="Unassembled WGS sequence"/>
</dbReference>
<evidence type="ECO:0000313" key="3">
    <source>
        <dbReference type="Proteomes" id="UP000326671"/>
    </source>
</evidence>
<dbReference type="InterPro" id="IPR022525">
    <property type="entry name" value="GNAT_AblB"/>
</dbReference>
<dbReference type="CDD" id="cd04301">
    <property type="entry name" value="NAT_SF"/>
    <property type="match status" value="1"/>
</dbReference>
<organism evidence="2 3">
    <name type="scientific">Niallia endozanthoxylica</name>
    <dbReference type="NCBI Taxonomy" id="2036016"/>
    <lineage>
        <taxon>Bacteria</taxon>
        <taxon>Bacillati</taxon>
        <taxon>Bacillota</taxon>
        <taxon>Bacilli</taxon>
        <taxon>Bacillales</taxon>
        <taxon>Bacillaceae</taxon>
        <taxon>Niallia</taxon>
    </lineage>
</organism>
<dbReference type="AlphaFoldDB" id="A0A5J5HPE4"/>
<feature type="domain" description="N-acetyltransferase" evidence="1">
    <location>
        <begin position="130"/>
        <end position="276"/>
    </location>
</feature>
<dbReference type="GO" id="GO:0008080">
    <property type="term" value="F:N-acetyltransferase activity"/>
    <property type="evidence" value="ECO:0007669"/>
    <property type="project" value="InterPro"/>
</dbReference>
<dbReference type="RefSeq" id="WP_150441235.1">
    <property type="nucleotide sequence ID" value="NZ_VYKL01000026.1"/>
</dbReference>
<evidence type="ECO:0000313" key="2">
    <source>
        <dbReference type="EMBL" id="KAA9021708.1"/>
    </source>
</evidence>
<dbReference type="InterPro" id="IPR016181">
    <property type="entry name" value="Acyl_CoA_acyltransferase"/>
</dbReference>
<gene>
    <name evidence="2" type="primary">ablB</name>
    <name evidence="2" type="ORF">F4V44_17155</name>
</gene>
<dbReference type="Gene3D" id="3.40.630.30">
    <property type="match status" value="1"/>
</dbReference>
<reference evidence="2 3" key="1">
    <citation type="submission" date="2019-09" db="EMBL/GenBank/DDBJ databases">
        <title>Whole genome sequences of isolates from the Mars Exploration Rovers.</title>
        <authorList>
            <person name="Seuylemezian A."/>
            <person name="Vaishampayan P."/>
        </authorList>
    </citation>
    <scope>NUCLEOTIDE SEQUENCE [LARGE SCALE GENOMIC DNA]</scope>
    <source>
        <strain evidence="2 3">MER_TA_151</strain>
    </source>
</reference>
<name>A0A5J5HPE4_9BACI</name>
<dbReference type="InterPro" id="IPR000182">
    <property type="entry name" value="GNAT_dom"/>
</dbReference>
<keyword evidence="3" id="KW-1185">Reference proteome</keyword>
<evidence type="ECO:0000259" key="1">
    <source>
        <dbReference type="PROSITE" id="PS51186"/>
    </source>
</evidence>
<proteinExistence type="predicted"/>
<dbReference type="PROSITE" id="PS51186">
    <property type="entry name" value="GNAT"/>
    <property type="match status" value="1"/>
</dbReference>
<dbReference type="SUPFAM" id="SSF55729">
    <property type="entry name" value="Acyl-CoA N-acyltransferases (Nat)"/>
    <property type="match status" value="1"/>
</dbReference>
<accession>A0A5J5HPE4</accession>
<keyword evidence="2" id="KW-0808">Transferase</keyword>